<evidence type="ECO:0000313" key="3">
    <source>
        <dbReference type="Proteomes" id="UP000234275"/>
    </source>
</evidence>
<evidence type="ECO:0000256" key="1">
    <source>
        <dbReference type="SAM" id="SignalP"/>
    </source>
</evidence>
<name>A0A2I2FZQ7_9EURO</name>
<dbReference type="Proteomes" id="UP000234275">
    <property type="component" value="Unassembled WGS sequence"/>
</dbReference>
<dbReference type="VEuPathDB" id="FungiDB:P170DRAFT_260932"/>
<comment type="caution">
    <text evidence="2">The sequence shown here is derived from an EMBL/GenBank/DDBJ whole genome shotgun (WGS) entry which is preliminary data.</text>
</comment>
<feature type="signal peptide" evidence="1">
    <location>
        <begin position="1"/>
        <end position="21"/>
    </location>
</feature>
<protein>
    <submittedName>
        <fullName evidence="2">Uncharacterized protein</fullName>
    </submittedName>
</protein>
<dbReference type="EMBL" id="MSFO01000007">
    <property type="protein sequence ID" value="PLB46122.1"/>
    <property type="molecule type" value="Genomic_DNA"/>
</dbReference>
<keyword evidence="1" id="KW-0732">Signal</keyword>
<feature type="chain" id="PRO_5014147603" evidence="1">
    <location>
        <begin position="22"/>
        <end position="202"/>
    </location>
</feature>
<dbReference type="AlphaFoldDB" id="A0A2I2FZQ7"/>
<evidence type="ECO:0000313" key="2">
    <source>
        <dbReference type="EMBL" id="PLB46122.1"/>
    </source>
</evidence>
<sequence>MRGAFFEHNFLSFLLAKLSSSSICKILCPGESICSPSAASATTSTKVTRGALFKRNFLSCVLAIQSARPQQPLRQRHPRQREACSSNTISSVSFLQSQSIIQVHSLQKPVSWRFNLLALNSLCDNVTQDNARRVPSNTISCPVSFRKIIQLFLRDPVSRRLNPPTVSFDLSFELSRSLPHLRPHHTMSFHRPALACQHSPSN</sequence>
<gene>
    <name evidence="2" type="ORF">P170DRAFT_260932</name>
</gene>
<accession>A0A2I2FZQ7</accession>
<proteinExistence type="predicted"/>
<keyword evidence="3" id="KW-1185">Reference proteome</keyword>
<dbReference type="RefSeq" id="XP_024701424.1">
    <property type="nucleotide sequence ID" value="XM_024843075.1"/>
</dbReference>
<dbReference type="GeneID" id="36550774"/>
<reference evidence="2 3" key="1">
    <citation type="submission" date="2016-12" db="EMBL/GenBank/DDBJ databases">
        <title>The genomes of Aspergillus section Nigri reveals drivers in fungal speciation.</title>
        <authorList>
            <consortium name="DOE Joint Genome Institute"/>
            <person name="Vesth T.C."/>
            <person name="Nybo J."/>
            <person name="Theobald S."/>
            <person name="Brandl J."/>
            <person name="Frisvad J.C."/>
            <person name="Nielsen K.F."/>
            <person name="Lyhne E.K."/>
            <person name="Kogle M.E."/>
            <person name="Kuo A."/>
            <person name="Riley R."/>
            <person name="Clum A."/>
            <person name="Nolan M."/>
            <person name="Lipzen A."/>
            <person name="Salamov A."/>
            <person name="Henrissat B."/>
            <person name="Wiebenga A."/>
            <person name="De Vries R.P."/>
            <person name="Grigoriev I.V."/>
            <person name="Mortensen U.H."/>
            <person name="Andersen M.R."/>
            <person name="Baker S.E."/>
        </authorList>
    </citation>
    <scope>NUCLEOTIDE SEQUENCE [LARGE SCALE GENOMIC DNA]</scope>
    <source>
        <strain evidence="2 3">IBT 23096</strain>
    </source>
</reference>
<organism evidence="2 3">
    <name type="scientific">Aspergillus steynii IBT 23096</name>
    <dbReference type="NCBI Taxonomy" id="1392250"/>
    <lineage>
        <taxon>Eukaryota</taxon>
        <taxon>Fungi</taxon>
        <taxon>Dikarya</taxon>
        <taxon>Ascomycota</taxon>
        <taxon>Pezizomycotina</taxon>
        <taxon>Eurotiomycetes</taxon>
        <taxon>Eurotiomycetidae</taxon>
        <taxon>Eurotiales</taxon>
        <taxon>Aspergillaceae</taxon>
        <taxon>Aspergillus</taxon>
        <taxon>Aspergillus subgen. Circumdati</taxon>
    </lineage>
</organism>